<feature type="signal peptide" evidence="1">
    <location>
        <begin position="1"/>
        <end position="30"/>
    </location>
</feature>
<feature type="chain" id="PRO_5041707514" evidence="1">
    <location>
        <begin position="31"/>
        <end position="203"/>
    </location>
</feature>
<dbReference type="PANTHER" id="PTHR38593">
    <property type="entry name" value="BLR2558 PROTEIN"/>
    <property type="match status" value="1"/>
</dbReference>
<evidence type="ECO:0000259" key="2">
    <source>
        <dbReference type="Pfam" id="PF13628"/>
    </source>
</evidence>
<feature type="domain" description="DUF4142" evidence="2">
    <location>
        <begin position="47"/>
        <end position="182"/>
    </location>
</feature>
<dbReference type="Pfam" id="PF13628">
    <property type="entry name" value="DUF4142"/>
    <property type="match status" value="1"/>
</dbReference>
<keyword evidence="1" id="KW-0732">Signal</keyword>
<organism evidence="3">
    <name type="scientific">Leptolyngbya boryana CZ1</name>
    <dbReference type="NCBI Taxonomy" id="3060204"/>
    <lineage>
        <taxon>Bacteria</taxon>
        <taxon>Bacillati</taxon>
        <taxon>Cyanobacteriota</taxon>
        <taxon>Cyanophyceae</taxon>
        <taxon>Leptolyngbyales</taxon>
        <taxon>Leptolyngbyaceae</taxon>
        <taxon>Leptolyngbya group</taxon>
        <taxon>Leptolyngbya</taxon>
    </lineage>
</organism>
<accession>A0AA96WQH7</accession>
<dbReference type="Gene3D" id="1.20.1260.10">
    <property type="match status" value="1"/>
</dbReference>
<proteinExistence type="predicted"/>
<reference evidence="3" key="1">
    <citation type="journal article" date="2023" name="Plants (Basel)">
        <title>Genomic Analysis of Leptolyngbya boryana CZ1 Reveals Efficient Carbon Fixation Modules.</title>
        <authorList>
            <person name="Bai X."/>
            <person name="Wang H."/>
            <person name="Cheng W."/>
            <person name="Wang J."/>
            <person name="Ma M."/>
            <person name="Hu H."/>
            <person name="Song Z."/>
            <person name="Ma H."/>
            <person name="Fan Y."/>
            <person name="Du C."/>
            <person name="Xu J."/>
        </authorList>
    </citation>
    <scope>NUCLEOTIDE SEQUENCE</scope>
    <source>
        <strain evidence="3">CZ1</strain>
    </source>
</reference>
<dbReference type="AlphaFoldDB" id="A0AA96WQH7"/>
<dbReference type="InterPro" id="IPR025419">
    <property type="entry name" value="DUF4142"/>
</dbReference>
<sequence>MKKYLVLAFCAIVGLCFAFGSSLFSLQATAQTPRVPATPARQVNLIDVAFVNEAAQSGLGNIMLGELALQKSKNQAVQQFAQAEIKEQQGVKANLTRIAPQIGVTLPTATSAKFQAAMARLSQLSGTQFDNAYLDEGGVNAHLEVAALFQREAAFGRNPDLINVVTNGLPIINQHFTTASRLTNYQFAQVARRYNETQNTSAR</sequence>
<dbReference type="EMBL" id="CP130144">
    <property type="protein sequence ID" value="WNZ43693.1"/>
    <property type="molecule type" value="Genomic_DNA"/>
</dbReference>
<gene>
    <name evidence="3" type="ORF">Q2T42_17765</name>
</gene>
<name>A0AA96WQH7_LEPBY</name>
<dbReference type="PANTHER" id="PTHR38593:SF1">
    <property type="entry name" value="BLR2558 PROTEIN"/>
    <property type="match status" value="1"/>
</dbReference>
<dbReference type="InterPro" id="IPR012347">
    <property type="entry name" value="Ferritin-like"/>
</dbReference>
<reference evidence="3" key="2">
    <citation type="submission" date="2023-07" db="EMBL/GenBank/DDBJ databases">
        <authorList>
            <person name="Bai X.-H."/>
            <person name="Wang H.-H."/>
            <person name="Wang J."/>
            <person name="Ma M.-Y."/>
            <person name="Hu H.-H."/>
            <person name="Song Z.-L."/>
            <person name="Ma H.-G."/>
            <person name="Fan Y."/>
            <person name="Du C.-Y."/>
            <person name="Xu J.-C."/>
        </authorList>
    </citation>
    <scope>NUCLEOTIDE SEQUENCE</scope>
    <source>
        <strain evidence="3">CZ1</strain>
    </source>
</reference>
<protein>
    <submittedName>
        <fullName evidence="3">DUF4142 domain-containing protein</fullName>
    </submittedName>
</protein>
<evidence type="ECO:0000256" key="1">
    <source>
        <dbReference type="SAM" id="SignalP"/>
    </source>
</evidence>
<dbReference type="RefSeq" id="WP_316425887.1">
    <property type="nucleotide sequence ID" value="NZ_CP130144.1"/>
</dbReference>
<evidence type="ECO:0000313" key="3">
    <source>
        <dbReference type="EMBL" id="WNZ43693.1"/>
    </source>
</evidence>